<comment type="similarity">
    <text evidence="1">Belongs to the DNA polymerase type-B family.</text>
</comment>
<dbReference type="EMBL" id="BARW01004991">
    <property type="protein sequence ID" value="GAI68833.1"/>
    <property type="molecule type" value="Genomic_DNA"/>
</dbReference>
<keyword evidence="6" id="KW-0239">DNA-directed DNA polymerase</keyword>
<keyword evidence="4" id="KW-0548">Nucleotidyltransferase</keyword>
<dbReference type="InterPro" id="IPR043502">
    <property type="entry name" value="DNA/RNA_pol_sf"/>
</dbReference>
<dbReference type="InterPro" id="IPR004868">
    <property type="entry name" value="DNA-dir_DNA_pol_B_mt/vir"/>
</dbReference>
<feature type="non-terminal residue" evidence="10">
    <location>
        <position position="260"/>
    </location>
</feature>
<dbReference type="GO" id="GO:0006260">
    <property type="term" value="P:DNA replication"/>
    <property type="evidence" value="ECO:0007669"/>
    <property type="project" value="UniProtKB-KW"/>
</dbReference>
<reference evidence="10" key="1">
    <citation type="journal article" date="2014" name="Front. Microbiol.">
        <title>High frequency of phylogenetically diverse reductive dehalogenase-homologous genes in deep subseafloor sedimentary metagenomes.</title>
        <authorList>
            <person name="Kawai M."/>
            <person name="Futagami T."/>
            <person name="Toyoda A."/>
            <person name="Takaki Y."/>
            <person name="Nishi S."/>
            <person name="Hori S."/>
            <person name="Arai W."/>
            <person name="Tsubouchi T."/>
            <person name="Morono Y."/>
            <person name="Uchiyama I."/>
            <person name="Ito T."/>
            <person name="Fujiyama A."/>
            <person name="Inagaki F."/>
            <person name="Takami H."/>
        </authorList>
    </citation>
    <scope>NUCLEOTIDE SEQUENCE</scope>
    <source>
        <strain evidence="10">Expedition CK06-06</strain>
    </source>
</reference>
<comment type="catalytic activity">
    <reaction evidence="8">
        <text>DNA(n) + a 2'-deoxyribonucleoside 5'-triphosphate = DNA(n+1) + diphosphate</text>
        <dbReference type="Rhea" id="RHEA:22508"/>
        <dbReference type="Rhea" id="RHEA-COMP:17339"/>
        <dbReference type="Rhea" id="RHEA-COMP:17340"/>
        <dbReference type="ChEBI" id="CHEBI:33019"/>
        <dbReference type="ChEBI" id="CHEBI:61560"/>
        <dbReference type="ChEBI" id="CHEBI:173112"/>
        <dbReference type="EC" id="2.7.7.7"/>
    </reaction>
</comment>
<evidence type="ECO:0000256" key="1">
    <source>
        <dbReference type="ARBA" id="ARBA00005755"/>
    </source>
</evidence>
<accession>X1QKQ3</accession>
<dbReference type="GO" id="GO:0000166">
    <property type="term" value="F:nucleotide binding"/>
    <property type="evidence" value="ECO:0007669"/>
    <property type="project" value="InterPro"/>
</dbReference>
<keyword evidence="3" id="KW-0808">Transferase</keyword>
<evidence type="ECO:0000256" key="4">
    <source>
        <dbReference type="ARBA" id="ARBA00022695"/>
    </source>
</evidence>
<evidence type="ECO:0000256" key="2">
    <source>
        <dbReference type="ARBA" id="ARBA00012417"/>
    </source>
</evidence>
<comment type="caution">
    <text evidence="10">The sequence shown here is derived from an EMBL/GenBank/DDBJ whole genome shotgun (WGS) entry which is preliminary data.</text>
</comment>
<sequence length="260" mass="30426">YYFTLWGWVLEFCYDKALTYILVIRKGKRCIKCVSTTNYFPYKLEDIGQFLNVPKLKIDLKQAGRAEKIRYCKRDTLIVREAVAYYLKFIDEHGLGKFSLTRASQAFTAYRTKFMKHKIYSHNHKEVIELEQSGYFGGRVEAGFLGKLPKTDYVLVDINSQYPYVMQKYEYPTRLVDYTENINYELLPFVLKDYCVMVKVMLNTNEPVYAVRSKGKLIFPTGKFTAVVCTEGLKYAIKAGHLEAIICMSIYRKADLFKDY</sequence>
<evidence type="ECO:0000256" key="7">
    <source>
        <dbReference type="ARBA" id="ARBA00023125"/>
    </source>
</evidence>
<proteinExistence type="inferred from homology"/>
<name>X1QKQ3_9ZZZZ</name>
<dbReference type="Pfam" id="PF03175">
    <property type="entry name" value="DNA_pol_B_2"/>
    <property type="match status" value="1"/>
</dbReference>
<feature type="domain" description="DNA-directed DNA polymerase family B mitochondria/virus" evidence="9">
    <location>
        <begin position="65"/>
        <end position="260"/>
    </location>
</feature>
<evidence type="ECO:0000256" key="5">
    <source>
        <dbReference type="ARBA" id="ARBA00022705"/>
    </source>
</evidence>
<dbReference type="Gene3D" id="3.90.1600.10">
    <property type="entry name" value="Palm domain of DNA polymerase"/>
    <property type="match status" value="1"/>
</dbReference>
<evidence type="ECO:0000259" key="9">
    <source>
        <dbReference type="Pfam" id="PF03175"/>
    </source>
</evidence>
<protein>
    <recommendedName>
        <fullName evidence="2">DNA-directed DNA polymerase</fullName>
        <ecNumber evidence="2">2.7.7.7</ecNumber>
    </recommendedName>
</protein>
<evidence type="ECO:0000256" key="6">
    <source>
        <dbReference type="ARBA" id="ARBA00022932"/>
    </source>
</evidence>
<evidence type="ECO:0000256" key="8">
    <source>
        <dbReference type="ARBA" id="ARBA00049244"/>
    </source>
</evidence>
<evidence type="ECO:0000313" key="10">
    <source>
        <dbReference type="EMBL" id="GAI68833.1"/>
    </source>
</evidence>
<dbReference type="SUPFAM" id="SSF56672">
    <property type="entry name" value="DNA/RNA polymerases"/>
    <property type="match status" value="1"/>
</dbReference>
<evidence type="ECO:0000256" key="3">
    <source>
        <dbReference type="ARBA" id="ARBA00022679"/>
    </source>
</evidence>
<dbReference type="EC" id="2.7.7.7" evidence="2"/>
<dbReference type="GO" id="GO:0003887">
    <property type="term" value="F:DNA-directed DNA polymerase activity"/>
    <property type="evidence" value="ECO:0007669"/>
    <property type="project" value="UniProtKB-KW"/>
</dbReference>
<dbReference type="GO" id="GO:0003677">
    <property type="term" value="F:DNA binding"/>
    <property type="evidence" value="ECO:0007669"/>
    <property type="project" value="UniProtKB-KW"/>
</dbReference>
<gene>
    <name evidence="10" type="ORF">S12H4_11226</name>
</gene>
<keyword evidence="7" id="KW-0238">DNA-binding</keyword>
<feature type="non-terminal residue" evidence="10">
    <location>
        <position position="1"/>
    </location>
</feature>
<organism evidence="10">
    <name type="scientific">marine sediment metagenome</name>
    <dbReference type="NCBI Taxonomy" id="412755"/>
    <lineage>
        <taxon>unclassified sequences</taxon>
        <taxon>metagenomes</taxon>
        <taxon>ecological metagenomes</taxon>
    </lineage>
</organism>
<dbReference type="InterPro" id="IPR023211">
    <property type="entry name" value="DNA_pol_palm_dom_sf"/>
</dbReference>
<dbReference type="AlphaFoldDB" id="X1QKQ3"/>
<keyword evidence="5" id="KW-0235">DNA replication</keyword>